<organism evidence="1 2">
    <name type="scientific">Scortum barcoo</name>
    <name type="common">barcoo grunter</name>
    <dbReference type="NCBI Taxonomy" id="214431"/>
    <lineage>
        <taxon>Eukaryota</taxon>
        <taxon>Metazoa</taxon>
        <taxon>Chordata</taxon>
        <taxon>Craniata</taxon>
        <taxon>Vertebrata</taxon>
        <taxon>Euteleostomi</taxon>
        <taxon>Actinopterygii</taxon>
        <taxon>Neopterygii</taxon>
        <taxon>Teleostei</taxon>
        <taxon>Neoteleostei</taxon>
        <taxon>Acanthomorphata</taxon>
        <taxon>Eupercaria</taxon>
        <taxon>Centrarchiformes</taxon>
        <taxon>Terapontoidei</taxon>
        <taxon>Terapontidae</taxon>
        <taxon>Scortum</taxon>
    </lineage>
</organism>
<reference evidence="1" key="1">
    <citation type="submission" date="2022-04" db="EMBL/GenBank/DDBJ databases">
        <title>Jade perch genome.</title>
        <authorList>
            <person name="Chao B."/>
        </authorList>
    </citation>
    <scope>NUCLEOTIDE SEQUENCE</scope>
    <source>
        <strain evidence="1">CB-2022</strain>
    </source>
</reference>
<gene>
    <name evidence="1" type="ORF">L3Q82_007167</name>
</gene>
<dbReference type="Proteomes" id="UP000831701">
    <property type="component" value="Chromosome 6"/>
</dbReference>
<evidence type="ECO:0000313" key="2">
    <source>
        <dbReference type="Proteomes" id="UP000831701"/>
    </source>
</evidence>
<dbReference type="EMBL" id="CM041536">
    <property type="protein sequence ID" value="KAI3370599.1"/>
    <property type="molecule type" value="Genomic_DNA"/>
</dbReference>
<protein>
    <submittedName>
        <fullName evidence="1">Uncharacterized protein</fullName>
    </submittedName>
</protein>
<accession>A0ACB8WSN4</accession>
<sequence>MAAELGSYKQAHTSSPPLTLGNSRVVEGPAPLKELGSRAQAMRGGIGSSRPPPRLLPTIPHCTGPSWTFLRVVSLLEGGPTSPFFGLSPAWSRGQRPGHQALSLLLGLFWCFECVTNQVHFEVFESFTIYKAWSFQMELWKMTLVPTVISAKQYYISIYKENRSTEDAVSIALHTALTHLQLPNTYVRMLFVDFQFSLQHSDPGQADTEAPQPGTALIAVPLDQGLPHQQASGGDCSAIHSTNTIVKFADDTTIVGLISDNDETHYREEIQHLTQWCSNNNLVLNTSKTKEVIVDYRRSRRTEHAPLQEAVELVYNIKFLGIHITSDLTWSMNTAHLCVCLLLTTPAAHQIITTPSLLTCLSSAHPPAGQTREHRNTGTRQERSNTGSTGKHK</sequence>
<evidence type="ECO:0000313" key="1">
    <source>
        <dbReference type="EMBL" id="KAI3370599.1"/>
    </source>
</evidence>
<comment type="caution">
    <text evidence="1">The sequence shown here is derived from an EMBL/GenBank/DDBJ whole genome shotgun (WGS) entry which is preliminary data.</text>
</comment>
<proteinExistence type="predicted"/>
<keyword evidence="2" id="KW-1185">Reference proteome</keyword>
<name>A0ACB8WSN4_9TELE</name>